<feature type="transmembrane region" description="Helical" evidence="1">
    <location>
        <begin position="126"/>
        <end position="147"/>
    </location>
</feature>
<name>A0A7X6HBB7_9MICC</name>
<feature type="transmembrane region" description="Helical" evidence="1">
    <location>
        <begin position="42"/>
        <end position="67"/>
    </location>
</feature>
<protein>
    <submittedName>
        <fullName evidence="2">Uncharacterized protein</fullName>
    </submittedName>
</protein>
<comment type="caution">
    <text evidence="2">The sequence shown here is derived from an EMBL/GenBank/DDBJ whole genome shotgun (WGS) entry which is preliminary data.</text>
</comment>
<dbReference type="AlphaFoldDB" id="A0A7X6HBB7"/>
<evidence type="ECO:0000313" key="3">
    <source>
        <dbReference type="Proteomes" id="UP000544090"/>
    </source>
</evidence>
<accession>A0A7X6HBB7</accession>
<feature type="transmembrane region" description="Helical" evidence="1">
    <location>
        <begin position="12"/>
        <end position="35"/>
    </location>
</feature>
<sequence>MDYQFNGLPLHVLLVHAVVVIVPLAALCTVLSVLWPAARRRLGFVTPLLALVALALVPPTQAAGIWLMARVDTTPAVQTHVGLGLNLLPWVAALFAAALAQWLWFRWGTAAADRLRAALGTAGTRILAAVAAVLVVALAAGTTAAVVQVGESGTRAVWEGRFSQEPPLP</sequence>
<keyword evidence="1" id="KW-1133">Transmembrane helix</keyword>
<evidence type="ECO:0000313" key="2">
    <source>
        <dbReference type="EMBL" id="NKX53922.1"/>
    </source>
</evidence>
<gene>
    <name evidence="2" type="ORF">HGG74_05080</name>
</gene>
<feature type="transmembrane region" description="Helical" evidence="1">
    <location>
        <begin position="87"/>
        <end position="105"/>
    </location>
</feature>
<keyword evidence="1" id="KW-0472">Membrane</keyword>
<evidence type="ECO:0000256" key="1">
    <source>
        <dbReference type="SAM" id="Phobius"/>
    </source>
</evidence>
<dbReference type="Proteomes" id="UP000544090">
    <property type="component" value="Unassembled WGS sequence"/>
</dbReference>
<organism evidence="2 3">
    <name type="scientific">Arthrobacter mobilis</name>
    <dbReference type="NCBI Taxonomy" id="2724944"/>
    <lineage>
        <taxon>Bacteria</taxon>
        <taxon>Bacillati</taxon>
        <taxon>Actinomycetota</taxon>
        <taxon>Actinomycetes</taxon>
        <taxon>Micrococcales</taxon>
        <taxon>Micrococcaceae</taxon>
        <taxon>Arthrobacter</taxon>
    </lineage>
</organism>
<keyword evidence="3" id="KW-1185">Reference proteome</keyword>
<dbReference type="EMBL" id="JAAZSQ010000003">
    <property type="protein sequence ID" value="NKX53922.1"/>
    <property type="molecule type" value="Genomic_DNA"/>
</dbReference>
<keyword evidence="1" id="KW-0812">Transmembrane</keyword>
<proteinExistence type="predicted"/>
<reference evidence="2 3" key="1">
    <citation type="submission" date="2020-04" db="EMBL/GenBank/DDBJ databases">
        <title>Arthrobacter sp. nov.</title>
        <authorList>
            <person name="Liu S."/>
        </authorList>
    </citation>
    <scope>NUCLEOTIDE SEQUENCE [LARGE SCALE GENOMIC DNA]</scope>
    <source>
        <strain evidence="2 3">E918</strain>
    </source>
</reference>